<dbReference type="PANTHER" id="PTHR40114">
    <property type="entry name" value="SLR0698 PROTEIN"/>
    <property type="match status" value="1"/>
</dbReference>
<dbReference type="Gene3D" id="2.40.320.10">
    <property type="entry name" value="Hypothetical Protein Pfu-838710-001"/>
    <property type="match status" value="1"/>
</dbReference>
<dbReference type="EMBL" id="NRRV01000010">
    <property type="protein sequence ID" value="MBK1630261.1"/>
    <property type="molecule type" value="Genomic_DNA"/>
</dbReference>
<protein>
    <submittedName>
        <fullName evidence="2">Adenylate cyclase</fullName>
    </submittedName>
</protein>
<name>A0ABS1CEC1_9GAMM</name>
<dbReference type="SUPFAM" id="SSF55154">
    <property type="entry name" value="CYTH-like phosphatases"/>
    <property type="match status" value="1"/>
</dbReference>
<sequence>MPTEIERKFLVDGDGWREAVESETRIMQGYLANNQNATVRVRVAGEQAWLTIKGMMRGPSRSEYEYAIPSEDAVAMLDELAVSAPIDKVRYRVRCGGHIWDLDVFAGENQGLVMAEVELASEDEPFEMPDWAGREVTGDGRYYNVNLARHPYRHW</sequence>
<dbReference type="RefSeq" id="WP_200234926.1">
    <property type="nucleotide sequence ID" value="NZ_NRRV01000010.1"/>
</dbReference>
<reference evidence="2 3" key="1">
    <citation type="journal article" date="2020" name="Microorganisms">
        <title>Osmotic Adaptation and Compatible Solute Biosynthesis of Phototrophic Bacteria as Revealed from Genome Analyses.</title>
        <authorList>
            <person name="Imhoff J.F."/>
            <person name="Rahn T."/>
            <person name="Kunzel S."/>
            <person name="Keller A."/>
            <person name="Neulinger S.C."/>
        </authorList>
    </citation>
    <scope>NUCLEOTIDE SEQUENCE [LARGE SCALE GENOMIC DNA]</scope>
    <source>
        <strain evidence="2 3">DSM 6210</strain>
    </source>
</reference>
<comment type="caution">
    <text evidence="2">The sequence shown here is derived from an EMBL/GenBank/DDBJ whole genome shotgun (WGS) entry which is preliminary data.</text>
</comment>
<evidence type="ECO:0000259" key="1">
    <source>
        <dbReference type="PROSITE" id="PS51707"/>
    </source>
</evidence>
<dbReference type="Pfam" id="PF01928">
    <property type="entry name" value="CYTH"/>
    <property type="match status" value="1"/>
</dbReference>
<evidence type="ECO:0000313" key="2">
    <source>
        <dbReference type="EMBL" id="MBK1630261.1"/>
    </source>
</evidence>
<gene>
    <name evidence="2" type="ORF">CKO31_05770</name>
</gene>
<dbReference type="PANTHER" id="PTHR40114:SF1">
    <property type="entry name" value="SLR0698 PROTEIN"/>
    <property type="match status" value="1"/>
</dbReference>
<dbReference type="InterPro" id="IPR033469">
    <property type="entry name" value="CYTH-like_dom_sf"/>
</dbReference>
<organism evidence="2 3">
    <name type="scientific">Thiohalocapsa halophila</name>
    <dbReference type="NCBI Taxonomy" id="69359"/>
    <lineage>
        <taxon>Bacteria</taxon>
        <taxon>Pseudomonadati</taxon>
        <taxon>Pseudomonadota</taxon>
        <taxon>Gammaproteobacteria</taxon>
        <taxon>Chromatiales</taxon>
        <taxon>Chromatiaceae</taxon>
        <taxon>Thiohalocapsa</taxon>
    </lineage>
</organism>
<dbReference type="InterPro" id="IPR023577">
    <property type="entry name" value="CYTH_domain"/>
</dbReference>
<dbReference type="CDD" id="cd07891">
    <property type="entry name" value="CYTH-like_CthTTM-like_1"/>
    <property type="match status" value="1"/>
</dbReference>
<evidence type="ECO:0000313" key="3">
    <source>
        <dbReference type="Proteomes" id="UP000748752"/>
    </source>
</evidence>
<dbReference type="PROSITE" id="PS51707">
    <property type="entry name" value="CYTH"/>
    <property type="match status" value="1"/>
</dbReference>
<keyword evidence="3" id="KW-1185">Reference proteome</keyword>
<dbReference type="InterPro" id="IPR012042">
    <property type="entry name" value="NeuTTM/CthTTM-like"/>
</dbReference>
<dbReference type="PIRSF" id="PIRSF016487">
    <property type="entry name" value="CYTH_UCP016487"/>
    <property type="match status" value="1"/>
</dbReference>
<accession>A0ABS1CEC1</accession>
<dbReference type="Proteomes" id="UP000748752">
    <property type="component" value="Unassembled WGS sequence"/>
</dbReference>
<dbReference type="SMART" id="SM01118">
    <property type="entry name" value="CYTH"/>
    <property type="match status" value="1"/>
</dbReference>
<feature type="domain" description="CYTH" evidence="1">
    <location>
        <begin position="2"/>
        <end position="149"/>
    </location>
</feature>
<proteinExistence type="predicted"/>